<dbReference type="PANTHER" id="PTHR31672:SF13">
    <property type="entry name" value="F-BOX PROTEIN CPR30-LIKE"/>
    <property type="match status" value="1"/>
</dbReference>
<organism evidence="2 3">
    <name type="scientific">Capsella rubella</name>
    <dbReference type="NCBI Taxonomy" id="81985"/>
    <lineage>
        <taxon>Eukaryota</taxon>
        <taxon>Viridiplantae</taxon>
        <taxon>Streptophyta</taxon>
        <taxon>Embryophyta</taxon>
        <taxon>Tracheophyta</taxon>
        <taxon>Spermatophyta</taxon>
        <taxon>Magnoliopsida</taxon>
        <taxon>eudicotyledons</taxon>
        <taxon>Gunneridae</taxon>
        <taxon>Pentapetalae</taxon>
        <taxon>rosids</taxon>
        <taxon>malvids</taxon>
        <taxon>Brassicales</taxon>
        <taxon>Brassicaceae</taxon>
        <taxon>Camelineae</taxon>
        <taxon>Capsella</taxon>
    </lineage>
</organism>
<proteinExistence type="predicted"/>
<dbReference type="InterPro" id="IPR011043">
    <property type="entry name" value="Gal_Oxase/kelch_b-propeller"/>
</dbReference>
<evidence type="ECO:0000313" key="3">
    <source>
        <dbReference type="Proteomes" id="UP000029121"/>
    </source>
</evidence>
<gene>
    <name evidence="2" type="ORF">CARUB_v10015510mg</name>
</gene>
<keyword evidence="3" id="KW-1185">Reference proteome</keyword>
<reference evidence="3" key="1">
    <citation type="journal article" date="2013" name="Nat. Genet.">
        <title>The Capsella rubella genome and the genomic consequences of rapid mating system evolution.</title>
        <authorList>
            <person name="Slotte T."/>
            <person name="Hazzouri K.M."/>
            <person name="Agren J.A."/>
            <person name="Koenig D."/>
            <person name="Maumus F."/>
            <person name="Guo Y.L."/>
            <person name="Steige K."/>
            <person name="Platts A.E."/>
            <person name="Escobar J.S."/>
            <person name="Newman L.K."/>
            <person name="Wang W."/>
            <person name="Mandakova T."/>
            <person name="Vello E."/>
            <person name="Smith L.M."/>
            <person name="Henz S.R."/>
            <person name="Steffen J."/>
            <person name="Takuno S."/>
            <person name="Brandvain Y."/>
            <person name="Coop G."/>
            <person name="Andolfatto P."/>
            <person name="Hu T.T."/>
            <person name="Blanchette M."/>
            <person name="Clark R.M."/>
            <person name="Quesneville H."/>
            <person name="Nordborg M."/>
            <person name="Gaut B.S."/>
            <person name="Lysak M.A."/>
            <person name="Jenkins J."/>
            <person name="Grimwood J."/>
            <person name="Chapman J."/>
            <person name="Prochnik S."/>
            <person name="Shu S."/>
            <person name="Rokhsar D."/>
            <person name="Schmutz J."/>
            <person name="Weigel D."/>
            <person name="Wright S.I."/>
        </authorList>
    </citation>
    <scope>NUCLEOTIDE SEQUENCE [LARGE SCALE GENOMIC DNA]</scope>
    <source>
        <strain evidence="3">cv. Monte Gargano</strain>
    </source>
</reference>
<dbReference type="SUPFAM" id="SSF50965">
    <property type="entry name" value="Galactose oxidase, central domain"/>
    <property type="match status" value="1"/>
</dbReference>
<dbReference type="SUPFAM" id="SSF81383">
    <property type="entry name" value="F-box domain"/>
    <property type="match status" value="1"/>
</dbReference>
<dbReference type="EMBL" id="KB870807">
    <property type="protein sequence ID" value="EOA32244.1"/>
    <property type="molecule type" value="Genomic_DNA"/>
</dbReference>
<dbReference type="STRING" id="81985.R0HR28"/>
<dbReference type="InterPro" id="IPR006527">
    <property type="entry name" value="F-box-assoc_dom_typ1"/>
</dbReference>
<evidence type="ECO:0000259" key="1">
    <source>
        <dbReference type="SMART" id="SM00256"/>
    </source>
</evidence>
<dbReference type="PANTHER" id="PTHR31672">
    <property type="entry name" value="BNACNNG10540D PROTEIN"/>
    <property type="match status" value="1"/>
</dbReference>
<dbReference type="AlphaFoldDB" id="R0HR28"/>
<protein>
    <recommendedName>
        <fullName evidence="1">F-box domain-containing protein</fullName>
    </recommendedName>
</protein>
<dbReference type="Proteomes" id="UP000029121">
    <property type="component" value="Unassembled WGS sequence"/>
</dbReference>
<sequence>MTTMTDLSRDLEEEILCRVPITSLGAVRSTCKRWNALCDDHRFTKKHCGKAAKETLVIRICDYKLCLMSINLHGDDHKISKVLHCDGLLFRFTNKDYSGLMVLNPYSGQNRWIQPSGYYYFDIDMFYIGYDSNNNHKILRVSRWSNHNEYEIYDFKSNVWRVVNVTTKWTIFRRWSVSLKGNTYFTVVGKLKGQGESKENCLLCFDFTRERFRRRLLPLPFHSSTQGSLIVFPVRGEKLAVLFEKYGAYETKIWITTKIEPNEVSAHLMSLNLYDIHNRKGWIDVSVKEIGKLNQVEIIEVIHCHGLLLCVTKDHSRLLVWNPSGNIKWIHPKSNNFHTLDRFAIGYDNNNHKFKVLRFYYWSSHIEYEIFDFKSNSWRVLDVTTDWKIHRRGVSLKGNTYFIAHGRLQVEHGEFLRCFDFTRERFGPRLPLPFHSCLDDSVILSTVREEKLAVLLKRFGEYEIGIWITTNLELNEVLWSNLLKVDVELYAKPFRFPHGSFFVDEKKKVAVIFDISRETWTNYEPYMVQQGGYYTGVDLKESDRWML</sequence>
<accession>R0HR28</accession>
<evidence type="ECO:0000313" key="2">
    <source>
        <dbReference type="EMBL" id="EOA32244.1"/>
    </source>
</evidence>
<feature type="domain" description="F-box" evidence="1">
    <location>
        <begin position="7"/>
        <end position="47"/>
    </location>
</feature>
<dbReference type="InterPro" id="IPR017451">
    <property type="entry name" value="F-box-assoc_interact_dom"/>
</dbReference>
<dbReference type="NCBIfam" id="TIGR01640">
    <property type="entry name" value="F_box_assoc_1"/>
    <property type="match status" value="2"/>
</dbReference>
<dbReference type="Pfam" id="PF00646">
    <property type="entry name" value="F-box"/>
    <property type="match status" value="1"/>
</dbReference>
<dbReference type="InterPro" id="IPR001810">
    <property type="entry name" value="F-box_dom"/>
</dbReference>
<dbReference type="Gene3D" id="1.20.1280.50">
    <property type="match status" value="1"/>
</dbReference>
<feature type="non-terminal residue" evidence="2">
    <location>
        <position position="547"/>
    </location>
</feature>
<dbReference type="SMART" id="SM00256">
    <property type="entry name" value="FBOX"/>
    <property type="match status" value="1"/>
</dbReference>
<dbReference type="InterPro" id="IPR050796">
    <property type="entry name" value="SCF_F-box_component"/>
</dbReference>
<name>R0HR28_9BRAS</name>
<dbReference type="InterPro" id="IPR036047">
    <property type="entry name" value="F-box-like_dom_sf"/>
</dbReference>
<dbReference type="Pfam" id="PF07734">
    <property type="entry name" value="FBA_1"/>
    <property type="match status" value="2"/>
</dbReference>